<gene>
    <name evidence="2" type="ORF">KS4_28230</name>
</gene>
<evidence type="ECO:0000313" key="2">
    <source>
        <dbReference type="EMBL" id="QDU34749.1"/>
    </source>
</evidence>
<sequence>MPTSPRSYRHAFTLIELLVVISIIALLIGILLPALGAARKTAQGIQCLSNSRQLGTAAYVYSQAYDQHMMPAQSHWGGTSVPDEQKYWGGLLSADGIITSPEFFVCPSFNPVREFLVSAIDPNDPTDSGWFFTHYGYNAYHLGSLIRPSILGYVDSEWWVPTTREVYTLKYVSIQNPTETVMFADSHYPEWNPSGKEGGMFALSDSFKLGGTGDPHPRHNKNVNTTFLDGHAESVATRWNPDEHDNVHDIEYSAYADDIFGGINTTPDDNKWDMK</sequence>
<organism evidence="2 3">
    <name type="scientific">Poriferisphaera corsica</name>
    <dbReference type="NCBI Taxonomy" id="2528020"/>
    <lineage>
        <taxon>Bacteria</taxon>
        <taxon>Pseudomonadati</taxon>
        <taxon>Planctomycetota</taxon>
        <taxon>Phycisphaerae</taxon>
        <taxon>Phycisphaerales</taxon>
        <taxon>Phycisphaeraceae</taxon>
        <taxon>Poriferisphaera</taxon>
    </lineage>
</organism>
<dbReference type="RefSeq" id="WP_145081675.1">
    <property type="nucleotide sequence ID" value="NZ_CP036425.1"/>
</dbReference>
<feature type="transmembrane region" description="Helical" evidence="1">
    <location>
        <begin position="12"/>
        <end position="35"/>
    </location>
</feature>
<evidence type="ECO:0000256" key="1">
    <source>
        <dbReference type="SAM" id="Phobius"/>
    </source>
</evidence>
<dbReference type="Pfam" id="PF07963">
    <property type="entry name" value="N_methyl"/>
    <property type="match status" value="1"/>
</dbReference>
<evidence type="ECO:0008006" key="4">
    <source>
        <dbReference type="Google" id="ProtNLM"/>
    </source>
</evidence>
<dbReference type="InterPro" id="IPR012902">
    <property type="entry name" value="N_methyl_site"/>
</dbReference>
<dbReference type="PANTHER" id="PTHR30093">
    <property type="entry name" value="GENERAL SECRETION PATHWAY PROTEIN G"/>
    <property type="match status" value="1"/>
</dbReference>
<protein>
    <recommendedName>
        <fullName evidence="4">Prepilin-type N-terminal cleavage/methylation domain-containing protein</fullName>
    </recommendedName>
</protein>
<keyword evidence="1" id="KW-1133">Transmembrane helix</keyword>
<keyword evidence="1" id="KW-0812">Transmembrane</keyword>
<dbReference type="SUPFAM" id="SSF54523">
    <property type="entry name" value="Pili subunits"/>
    <property type="match status" value="1"/>
</dbReference>
<dbReference type="KEGG" id="pcor:KS4_28230"/>
<dbReference type="AlphaFoldDB" id="A0A517YX11"/>
<dbReference type="Proteomes" id="UP000317369">
    <property type="component" value="Chromosome"/>
</dbReference>
<accession>A0A517YX11</accession>
<keyword evidence="1" id="KW-0472">Membrane</keyword>
<dbReference type="PANTHER" id="PTHR30093:SF2">
    <property type="entry name" value="TYPE II SECRETION SYSTEM PROTEIN H"/>
    <property type="match status" value="1"/>
</dbReference>
<reference evidence="2 3" key="1">
    <citation type="submission" date="2019-02" db="EMBL/GenBank/DDBJ databases">
        <title>Deep-cultivation of Planctomycetes and their phenomic and genomic characterization uncovers novel biology.</title>
        <authorList>
            <person name="Wiegand S."/>
            <person name="Jogler M."/>
            <person name="Boedeker C."/>
            <person name="Pinto D."/>
            <person name="Vollmers J."/>
            <person name="Rivas-Marin E."/>
            <person name="Kohn T."/>
            <person name="Peeters S.H."/>
            <person name="Heuer A."/>
            <person name="Rast P."/>
            <person name="Oberbeckmann S."/>
            <person name="Bunk B."/>
            <person name="Jeske O."/>
            <person name="Meyerdierks A."/>
            <person name="Storesund J.E."/>
            <person name="Kallscheuer N."/>
            <person name="Luecker S."/>
            <person name="Lage O.M."/>
            <person name="Pohl T."/>
            <person name="Merkel B.J."/>
            <person name="Hornburger P."/>
            <person name="Mueller R.-W."/>
            <person name="Bruemmer F."/>
            <person name="Labrenz M."/>
            <person name="Spormann A.M."/>
            <person name="Op den Camp H."/>
            <person name="Overmann J."/>
            <person name="Amann R."/>
            <person name="Jetten M.S.M."/>
            <person name="Mascher T."/>
            <person name="Medema M.H."/>
            <person name="Devos D.P."/>
            <person name="Kaster A.-K."/>
            <person name="Ovreas L."/>
            <person name="Rohde M."/>
            <person name="Galperin M.Y."/>
            <person name="Jogler C."/>
        </authorList>
    </citation>
    <scope>NUCLEOTIDE SEQUENCE [LARGE SCALE GENOMIC DNA]</scope>
    <source>
        <strain evidence="2 3">KS4</strain>
    </source>
</reference>
<dbReference type="EMBL" id="CP036425">
    <property type="protein sequence ID" value="QDU34749.1"/>
    <property type="molecule type" value="Genomic_DNA"/>
</dbReference>
<dbReference type="OrthoDB" id="255848at2"/>
<dbReference type="InterPro" id="IPR045584">
    <property type="entry name" value="Pilin-like"/>
</dbReference>
<dbReference type="Gene3D" id="3.30.700.10">
    <property type="entry name" value="Glycoprotein, Type 4 Pilin"/>
    <property type="match status" value="1"/>
</dbReference>
<keyword evidence="3" id="KW-1185">Reference proteome</keyword>
<name>A0A517YX11_9BACT</name>
<dbReference type="NCBIfam" id="TIGR02532">
    <property type="entry name" value="IV_pilin_GFxxxE"/>
    <property type="match status" value="1"/>
</dbReference>
<evidence type="ECO:0000313" key="3">
    <source>
        <dbReference type="Proteomes" id="UP000317369"/>
    </source>
</evidence>
<proteinExistence type="predicted"/>